<gene>
    <name evidence="1" type="ORF">BJ138DRAFT_1146849</name>
</gene>
<dbReference type="EMBL" id="MU267637">
    <property type="protein sequence ID" value="KAH7913121.1"/>
    <property type="molecule type" value="Genomic_DNA"/>
</dbReference>
<name>A0ACB8AIE7_9AGAM</name>
<keyword evidence="2" id="KW-1185">Reference proteome</keyword>
<organism evidence="1 2">
    <name type="scientific">Hygrophoropsis aurantiaca</name>
    <dbReference type="NCBI Taxonomy" id="72124"/>
    <lineage>
        <taxon>Eukaryota</taxon>
        <taxon>Fungi</taxon>
        <taxon>Dikarya</taxon>
        <taxon>Basidiomycota</taxon>
        <taxon>Agaricomycotina</taxon>
        <taxon>Agaricomycetes</taxon>
        <taxon>Agaricomycetidae</taxon>
        <taxon>Boletales</taxon>
        <taxon>Coniophorineae</taxon>
        <taxon>Hygrophoropsidaceae</taxon>
        <taxon>Hygrophoropsis</taxon>
    </lineage>
</organism>
<accession>A0ACB8AIE7</accession>
<evidence type="ECO:0000313" key="1">
    <source>
        <dbReference type="EMBL" id="KAH7913121.1"/>
    </source>
</evidence>
<reference evidence="1" key="1">
    <citation type="journal article" date="2021" name="New Phytol.">
        <title>Evolutionary innovations through gain and loss of genes in the ectomycorrhizal Boletales.</title>
        <authorList>
            <person name="Wu G."/>
            <person name="Miyauchi S."/>
            <person name="Morin E."/>
            <person name="Kuo A."/>
            <person name="Drula E."/>
            <person name="Varga T."/>
            <person name="Kohler A."/>
            <person name="Feng B."/>
            <person name="Cao Y."/>
            <person name="Lipzen A."/>
            <person name="Daum C."/>
            <person name="Hundley H."/>
            <person name="Pangilinan J."/>
            <person name="Johnson J."/>
            <person name="Barry K."/>
            <person name="LaButti K."/>
            <person name="Ng V."/>
            <person name="Ahrendt S."/>
            <person name="Min B."/>
            <person name="Choi I.G."/>
            <person name="Park H."/>
            <person name="Plett J.M."/>
            <person name="Magnuson J."/>
            <person name="Spatafora J.W."/>
            <person name="Nagy L.G."/>
            <person name="Henrissat B."/>
            <person name="Grigoriev I.V."/>
            <person name="Yang Z.L."/>
            <person name="Xu J."/>
            <person name="Martin F.M."/>
        </authorList>
    </citation>
    <scope>NUCLEOTIDE SEQUENCE</scope>
    <source>
        <strain evidence="1">ATCC 28755</strain>
    </source>
</reference>
<comment type="caution">
    <text evidence="1">The sequence shown here is derived from an EMBL/GenBank/DDBJ whole genome shotgun (WGS) entry which is preliminary data.</text>
</comment>
<evidence type="ECO:0000313" key="2">
    <source>
        <dbReference type="Proteomes" id="UP000790377"/>
    </source>
</evidence>
<dbReference type="Proteomes" id="UP000790377">
    <property type="component" value="Unassembled WGS sequence"/>
</dbReference>
<proteinExistence type="predicted"/>
<protein>
    <submittedName>
        <fullName evidence="1">Haloacid dehalogenase</fullName>
    </submittedName>
</protein>
<sequence>MAADNSSPMHQLTTHRVLVFDVYGTLIDWESPIYAHIASLFPANAPKADVLKAYGSVEADIQARFPAEPYTAILERVWKRLALRGDDDEPVTNAGGTASTSTSTATKVDRPDDPAAAFAQSIANWQPFPDTNNALRKLKSHFDLVVLSNVDDNSFRGTHTLLSQPDDTSPFTLILTAQQIGAYKPDSASLTAALDRIRTLSNSHFRAKDIQDTQVLVVANSLFHDILPANARGLRSVWIRRPGSVVGVEALGKDLLGGTQSPPWTWAFDTMDEFANAVEAEARGVV</sequence>